<dbReference type="EMBL" id="CM009751">
    <property type="protein sequence ID" value="PUZ64013.1"/>
    <property type="molecule type" value="Genomic_DNA"/>
</dbReference>
<dbReference type="Gramene" id="PUZ64013">
    <property type="protein sequence ID" value="PUZ64013"/>
    <property type="gene ID" value="GQ55_3G110400"/>
</dbReference>
<evidence type="ECO:0000313" key="1">
    <source>
        <dbReference type="EMBL" id="PUZ64013.1"/>
    </source>
</evidence>
<dbReference type="AlphaFoldDB" id="A0A2T7E854"/>
<protein>
    <submittedName>
        <fullName evidence="1">Uncharacterized protein</fullName>
    </submittedName>
</protein>
<sequence>MIHIVRPSNEMSSSRKQLAAAHDGNVVRLPEKNLWVLSSLPRAPTSARNNLPSPG</sequence>
<gene>
    <name evidence="1" type="ORF">GQ55_3G110400</name>
</gene>
<evidence type="ECO:0000313" key="2">
    <source>
        <dbReference type="Proteomes" id="UP000244336"/>
    </source>
</evidence>
<reference evidence="1 2" key="1">
    <citation type="submission" date="2018-04" db="EMBL/GenBank/DDBJ databases">
        <title>WGS assembly of Panicum hallii var. hallii HAL2.</title>
        <authorList>
            <person name="Lovell J."/>
            <person name="Jenkins J."/>
            <person name="Lowry D."/>
            <person name="Mamidi S."/>
            <person name="Sreedasyam A."/>
            <person name="Weng X."/>
            <person name="Barry K."/>
            <person name="Bonette J."/>
            <person name="Campitelli B."/>
            <person name="Daum C."/>
            <person name="Gordon S."/>
            <person name="Gould B."/>
            <person name="Lipzen A."/>
            <person name="MacQueen A."/>
            <person name="Palacio-Mejia J."/>
            <person name="Plott C."/>
            <person name="Shakirov E."/>
            <person name="Shu S."/>
            <person name="Yoshinaga Y."/>
            <person name="Zane M."/>
            <person name="Rokhsar D."/>
            <person name="Grimwood J."/>
            <person name="Schmutz J."/>
            <person name="Juenger T."/>
        </authorList>
    </citation>
    <scope>NUCLEOTIDE SEQUENCE [LARGE SCALE GENOMIC DNA]</scope>
    <source>
        <strain evidence="2">cv. HAL2</strain>
    </source>
</reference>
<name>A0A2T7E854_9POAL</name>
<keyword evidence="2" id="KW-1185">Reference proteome</keyword>
<accession>A0A2T7E854</accession>
<dbReference type="Proteomes" id="UP000244336">
    <property type="component" value="Chromosome 3"/>
</dbReference>
<proteinExistence type="predicted"/>
<organism evidence="1 2">
    <name type="scientific">Panicum hallii var. hallii</name>
    <dbReference type="NCBI Taxonomy" id="1504633"/>
    <lineage>
        <taxon>Eukaryota</taxon>
        <taxon>Viridiplantae</taxon>
        <taxon>Streptophyta</taxon>
        <taxon>Embryophyta</taxon>
        <taxon>Tracheophyta</taxon>
        <taxon>Spermatophyta</taxon>
        <taxon>Magnoliopsida</taxon>
        <taxon>Liliopsida</taxon>
        <taxon>Poales</taxon>
        <taxon>Poaceae</taxon>
        <taxon>PACMAD clade</taxon>
        <taxon>Panicoideae</taxon>
        <taxon>Panicodae</taxon>
        <taxon>Paniceae</taxon>
        <taxon>Panicinae</taxon>
        <taxon>Panicum</taxon>
        <taxon>Panicum sect. Panicum</taxon>
    </lineage>
</organism>